<gene>
    <name evidence="1" type="ORF">EJ065_1798</name>
</gene>
<evidence type="ECO:0000313" key="2">
    <source>
        <dbReference type="Proteomes" id="UP000288758"/>
    </source>
</evidence>
<protein>
    <submittedName>
        <fullName evidence="1">Uncharacterized protein</fullName>
    </submittedName>
</protein>
<sequence length="963" mass="103316">MSKSSDITRWNRAGLRRIRYVDANAATLLEELRARLDERFNRPEASVRWPGMQAPVSESESERQARLVARYEAPRASVPDWGWEIARALARATHVLTEHVDAYANEGYLGTATQWESLRRLVEMIDYHPSPPASAFTPLVVHAKAGTRGRLGRGFAVRHSPPDGGAPVTFESLDDLDVDAELNLLRPAGHGVSPDALGHSTKKLVLEGSLSGINAGEPVVLESEVDGRCVAFVVDSVLQEAGTTTLRVTPTLPSNVFTLGRTRVHVRPKERLPVQGPLRTGGAVGLTLRLAVEPRGLLAGDIVTVSDGQRRYYRRVTSVDGKKVGLDRSVGELALSQAVLARPVVVPVARQMGKRSITSTEPPSVAYFVQVPGAWQRLNGETLGDPRAFDDPVREYEVHVVSAAEVPVETSEEANRGYTLLKLTQRRGAGETEESLYNPQSFLAPPPASAGGWEVDTFLMADDSASLLPRTLWADKPKGLAAGDFAVVVTGVQASWGRLASVANNAELGRTELVPVDGWQGRGGGEFPRAETRVYGRFQEVARLVGWDENATPLSGTQVPLDTVPRGLTFGRAVVVRQEGGTAPPLLTRVQGTGEGFVALVDPLPSGSTVDNLVLHANVVLVGHGERKPEEVLGSGDATQTGQAFVLRERGLSFVADSTRASGVRADLEVKVAGRRWQAVESLRESGPTDPHYTVRLVRDGELAVVFGDGRNGRRLPTGANNVRVGFRAGSGLRGNLPAGSLAKPSRPHALVEAVEQPLPASGGNDMEDVEALRRTAPATVLTLERAVSTEDFASLAMGHSSVWQARALLKRNPGSRMELVEVVVVPADGGELGPLKESLADFLRAHALPGVEVSLSRYLSEPVTLDVEVEVDTRAFNPDAVVQAVRAALLDALSLRHRGLGQALYLSDVYKVVEAVTGVESSICVMAGVPGLQRKDAPSGAHVVYLAPEGQDLSVRFKEYSL</sequence>
<evidence type="ECO:0000313" key="1">
    <source>
        <dbReference type="EMBL" id="QAT83396.1"/>
    </source>
</evidence>
<proteinExistence type="predicted"/>
<accession>A0A410RNJ3</accession>
<dbReference type="EMBL" id="CP034669">
    <property type="protein sequence ID" value="QAT83396.1"/>
    <property type="molecule type" value="Genomic_DNA"/>
</dbReference>
<name>A0A410RNJ3_CORCK</name>
<organism evidence="1 2">
    <name type="scientific">Corallococcus coralloides</name>
    <name type="common">Myxococcus coralloides</name>
    <dbReference type="NCBI Taxonomy" id="184914"/>
    <lineage>
        <taxon>Bacteria</taxon>
        <taxon>Pseudomonadati</taxon>
        <taxon>Myxococcota</taxon>
        <taxon>Myxococcia</taxon>
        <taxon>Myxococcales</taxon>
        <taxon>Cystobacterineae</taxon>
        <taxon>Myxococcaceae</taxon>
        <taxon>Corallococcus</taxon>
    </lineage>
</organism>
<dbReference type="Proteomes" id="UP000288758">
    <property type="component" value="Chromosome"/>
</dbReference>
<dbReference type="RefSeq" id="WP_128795555.1">
    <property type="nucleotide sequence ID" value="NZ_CP034669.1"/>
</dbReference>
<dbReference type="AlphaFoldDB" id="A0A410RNJ3"/>
<reference evidence="1 2" key="1">
    <citation type="submission" date="2018-12" db="EMBL/GenBank/DDBJ databases">
        <title>Complete Genome Sequence of the Corallopyronin A producing Myxobacterium Corallococcus coralloides B035.</title>
        <authorList>
            <person name="Bouhired S.M."/>
            <person name="Rupp O."/>
            <person name="Blom J."/>
            <person name="Schaeberle T.F."/>
            <person name="Kehraus S."/>
            <person name="Schiefer A."/>
            <person name="Pfarr K."/>
            <person name="Goesmann A."/>
            <person name="Hoerauf A."/>
            <person name="Koenig G.M."/>
        </authorList>
    </citation>
    <scope>NUCLEOTIDE SEQUENCE [LARGE SCALE GENOMIC DNA]</scope>
    <source>
        <strain evidence="1 2">B035</strain>
    </source>
</reference>